<gene>
    <name evidence="1" type="primary">bamC</name>
    <name evidence="1" type="ORF">EYC87_02545</name>
</gene>
<sequence>MSISPITRGFIAGVLLASLTGCGYLFGDQGVFRDNSQDYKKASEMAVISVPEGKETDTLQEIYPVPPTSSTVVQAGAFEVPRPAPLVAGGEDETVRIQKLGDDTWALVAEAPGQVWPQVRSFFASAGIAVARVDAREGLMETNWLELESAAMASRFQVRIDQGVQRGSSELHVLQQNQAGDVNNWPDASDNAEQESEMLTALAQYIANSAGTAPVSMVANQAISASGKISLQENAQGESFIQLGLPFDRAWASVGRALGRSTFEVTDRDRSSGVYYARFLGPDAEEEDSWFGWLWDSDDEYPHVGEIFIVNVDAQDNGGVEIYLRAQPEASEVLERRDQQAMLGLIQGNIN</sequence>
<dbReference type="Pfam" id="PF06804">
    <property type="entry name" value="Lipoprotein_18"/>
    <property type="match status" value="1"/>
</dbReference>
<dbReference type="Gene3D" id="3.30.310.170">
    <property type="entry name" value="Outer membrane protein assembly factor BamC"/>
    <property type="match status" value="1"/>
</dbReference>
<organism evidence="1 2">
    <name type="scientific">Candidatus Seongchinamella marina</name>
    <dbReference type="NCBI Taxonomy" id="2518990"/>
    <lineage>
        <taxon>Bacteria</taxon>
        <taxon>Pseudomonadati</taxon>
        <taxon>Pseudomonadota</taxon>
        <taxon>Gammaproteobacteria</taxon>
        <taxon>Cellvibrionales</taxon>
        <taxon>Halieaceae</taxon>
        <taxon>Seongchinamella</taxon>
    </lineage>
</organism>
<accession>A0ABT3SRI0</accession>
<evidence type="ECO:0000313" key="2">
    <source>
        <dbReference type="Proteomes" id="UP001143307"/>
    </source>
</evidence>
<reference evidence="1" key="1">
    <citation type="submission" date="2019-02" db="EMBL/GenBank/DDBJ databases">
        <authorList>
            <person name="Li S.-H."/>
        </authorList>
    </citation>
    <scope>NUCLEOTIDE SEQUENCE</scope>
    <source>
        <strain evidence="1">IMCC8485</strain>
    </source>
</reference>
<dbReference type="RefSeq" id="WP_279251483.1">
    <property type="nucleotide sequence ID" value="NZ_SHNP01000001.1"/>
</dbReference>
<dbReference type="Proteomes" id="UP001143307">
    <property type="component" value="Unassembled WGS sequence"/>
</dbReference>
<name>A0ABT3SRI0_9GAMM</name>
<dbReference type="EMBL" id="SHNP01000001">
    <property type="protein sequence ID" value="MCX2972469.1"/>
    <property type="molecule type" value="Genomic_DNA"/>
</dbReference>
<dbReference type="InterPro" id="IPR010653">
    <property type="entry name" value="NlpB/DapX"/>
</dbReference>
<comment type="caution">
    <text evidence="1">The sequence shown here is derived from an EMBL/GenBank/DDBJ whole genome shotgun (WGS) entry which is preliminary data.</text>
</comment>
<dbReference type="InterPro" id="IPR042268">
    <property type="entry name" value="BamC_C"/>
</dbReference>
<protein>
    <submittedName>
        <fullName evidence="1">Outer membrane protein assembly factor BamC</fullName>
    </submittedName>
</protein>
<evidence type="ECO:0000313" key="1">
    <source>
        <dbReference type="EMBL" id="MCX2972469.1"/>
    </source>
</evidence>
<proteinExistence type="predicted"/>
<keyword evidence="2" id="KW-1185">Reference proteome</keyword>